<evidence type="ECO:0000313" key="3">
    <source>
        <dbReference type="EMBL" id="KAF9786188.1"/>
    </source>
</evidence>
<feature type="domain" description="DUF6532" evidence="2">
    <location>
        <begin position="338"/>
        <end position="539"/>
    </location>
</feature>
<keyword evidence="4" id="KW-1185">Reference proteome</keyword>
<evidence type="ECO:0000313" key="4">
    <source>
        <dbReference type="Proteomes" id="UP000736335"/>
    </source>
</evidence>
<protein>
    <recommendedName>
        <fullName evidence="2">DUF6532 domain-containing protein</fullName>
    </recommendedName>
</protein>
<organism evidence="3 4">
    <name type="scientific">Thelephora terrestris</name>
    <dbReference type="NCBI Taxonomy" id="56493"/>
    <lineage>
        <taxon>Eukaryota</taxon>
        <taxon>Fungi</taxon>
        <taxon>Dikarya</taxon>
        <taxon>Basidiomycota</taxon>
        <taxon>Agaricomycotina</taxon>
        <taxon>Agaricomycetes</taxon>
        <taxon>Thelephorales</taxon>
        <taxon>Thelephoraceae</taxon>
        <taxon>Thelephora</taxon>
    </lineage>
</organism>
<dbReference type="InterPro" id="IPR045341">
    <property type="entry name" value="DUF6532"/>
</dbReference>
<dbReference type="EMBL" id="WIUZ02000006">
    <property type="protein sequence ID" value="KAF9786188.1"/>
    <property type="molecule type" value="Genomic_DNA"/>
</dbReference>
<reference evidence="3" key="1">
    <citation type="journal article" date="2020" name="Nat. Commun.">
        <title>Large-scale genome sequencing of mycorrhizal fungi provides insights into the early evolution of symbiotic traits.</title>
        <authorList>
            <person name="Miyauchi S."/>
            <person name="Kiss E."/>
            <person name="Kuo A."/>
            <person name="Drula E."/>
            <person name="Kohler A."/>
            <person name="Sanchez-Garcia M."/>
            <person name="Morin E."/>
            <person name="Andreopoulos B."/>
            <person name="Barry K.W."/>
            <person name="Bonito G."/>
            <person name="Buee M."/>
            <person name="Carver A."/>
            <person name="Chen C."/>
            <person name="Cichocki N."/>
            <person name="Clum A."/>
            <person name="Culley D."/>
            <person name="Crous P.W."/>
            <person name="Fauchery L."/>
            <person name="Girlanda M."/>
            <person name="Hayes R.D."/>
            <person name="Keri Z."/>
            <person name="LaButti K."/>
            <person name="Lipzen A."/>
            <person name="Lombard V."/>
            <person name="Magnuson J."/>
            <person name="Maillard F."/>
            <person name="Murat C."/>
            <person name="Nolan M."/>
            <person name="Ohm R.A."/>
            <person name="Pangilinan J."/>
            <person name="Pereira M.F."/>
            <person name="Perotto S."/>
            <person name="Peter M."/>
            <person name="Pfister S."/>
            <person name="Riley R."/>
            <person name="Sitrit Y."/>
            <person name="Stielow J.B."/>
            <person name="Szollosi G."/>
            <person name="Zifcakova L."/>
            <person name="Stursova M."/>
            <person name="Spatafora J.W."/>
            <person name="Tedersoo L."/>
            <person name="Vaario L.M."/>
            <person name="Yamada A."/>
            <person name="Yan M."/>
            <person name="Wang P."/>
            <person name="Xu J."/>
            <person name="Bruns T."/>
            <person name="Baldrian P."/>
            <person name="Vilgalys R."/>
            <person name="Dunand C."/>
            <person name="Henrissat B."/>
            <person name="Grigoriev I.V."/>
            <person name="Hibbett D."/>
            <person name="Nagy L.G."/>
            <person name="Martin F.M."/>
        </authorList>
    </citation>
    <scope>NUCLEOTIDE SEQUENCE</scope>
    <source>
        <strain evidence="3">UH-Tt-Lm1</strain>
    </source>
</reference>
<feature type="compositionally biased region" description="Acidic residues" evidence="1">
    <location>
        <begin position="206"/>
        <end position="232"/>
    </location>
</feature>
<dbReference type="AlphaFoldDB" id="A0A9P6L813"/>
<proteinExistence type="predicted"/>
<evidence type="ECO:0000259" key="2">
    <source>
        <dbReference type="Pfam" id="PF20149"/>
    </source>
</evidence>
<feature type="compositionally biased region" description="Polar residues" evidence="1">
    <location>
        <begin position="121"/>
        <end position="130"/>
    </location>
</feature>
<name>A0A9P6L813_9AGAM</name>
<reference evidence="3" key="2">
    <citation type="submission" date="2020-11" db="EMBL/GenBank/DDBJ databases">
        <authorList>
            <consortium name="DOE Joint Genome Institute"/>
            <person name="Kuo A."/>
            <person name="Miyauchi S."/>
            <person name="Kiss E."/>
            <person name="Drula E."/>
            <person name="Kohler A."/>
            <person name="Sanchez-Garcia M."/>
            <person name="Andreopoulos B."/>
            <person name="Barry K.W."/>
            <person name="Bonito G."/>
            <person name="Buee M."/>
            <person name="Carver A."/>
            <person name="Chen C."/>
            <person name="Cichocki N."/>
            <person name="Clum A."/>
            <person name="Culley D."/>
            <person name="Crous P.W."/>
            <person name="Fauchery L."/>
            <person name="Girlanda M."/>
            <person name="Hayes R."/>
            <person name="Keri Z."/>
            <person name="Labutti K."/>
            <person name="Lipzen A."/>
            <person name="Lombard V."/>
            <person name="Magnuson J."/>
            <person name="Maillard F."/>
            <person name="Morin E."/>
            <person name="Murat C."/>
            <person name="Nolan M."/>
            <person name="Ohm R."/>
            <person name="Pangilinan J."/>
            <person name="Pereira M."/>
            <person name="Perotto S."/>
            <person name="Peter M."/>
            <person name="Riley R."/>
            <person name="Sitrit Y."/>
            <person name="Stielow B."/>
            <person name="Szollosi G."/>
            <person name="Zifcakova L."/>
            <person name="Stursova M."/>
            <person name="Spatafora J.W."/>
            <person name="Tedersoo L."/>
            <person name="Vaario L.-M."/>
            <person name="Yamada A."/>
            <person name="Yan M."/>
            <person name="Wang P."/>
            <person name="Xu J."/>
            <person name="Bruns T."/>
            <person name="Baldrian P."/>
            <person name="Vilgalys R."/>
            <person name="Henrissat B."/>
            <person name="Grigoriev I.V."/>
            <person name="Hibbett D."/>
            <person name="Nagy L.G."/>
            <person name="Martin F.M."/>
        </authorList>
    </citation>
    <scope>NUCLEOTIDE SEQUENCE</scope>
    <source>
        <strain evidence="3">UH-Tt-Lm1</strain>
    </source>
</reference>
<gene>
    <name evidence="3" type="ORF">BJ322DRAFT_1020281</name>
</gene>
<feature type="compositionally biased region" description="Polar residues" evidence="1">
    <location>
        <begin position="302"/>
        <end position="317"/>
    </location>
</feature>
<feature type="region of interest" description="Disordered" evidence="1">
    <location>
        <begin position="1"/>
        <end position="232"/>
    </location>
</feature>
<comment type="caution">
    <text evidence="3">The sequence shown here is derived from an EMBL/GenBank/DDBJ whole genome shotgun (WGS) entry which is preliminary data.</text>
</comment>
<sequence>MAPLPTQARRSSRQGRGSNGRDVQLDKLGELLTAPTRQAKKRFAPSDGLSLPNNVLAPVQKKRRRKKFQATLPPPTASQPCEQPLPNIDPRLGFFPTQSSTHSLPISHPETPAQPPRISSPHVTQHSTPHLSIAALSTHPSRAPTPMSNDDFGYNSTEGAAQPPRTPLPHVTQHSSPHLSIAALSTHPSRAPTPTLNNNFGHNSTESDEDDSDADVGQDDDLDIDEASDGEDDRAAHELLRAAPTTTHILADGPPAILPYGHSGFAVFMINELGNDSSVLQAHYARNRTPKAPNPSRVRRTPSVTLPPSFQLEQEGSGTAPRTLGSYPSQWQDVINYAKRSFRAYVAGENGFPDPLTGVEEARECLDDALAVHLEDGGVVEPGHEINKEMIMLVYAESWLLRSQLKADIRTQVRNLKSLFPDRFTGSAQQLQSKIKATIETWVADGSYLHDSTPGSDDQIHFSHPVIASTTKLFYFDKWREISTHNPDTFKGAVPKPLVALIGAVYRNTLDEWANGYPLTVKLERKPYKEVYDEILLAMATVEDDPIDGPLLKERLAAWAGFGTSMNSHPNAASRISTAISLKLSSRQ</sequence>
<feature type="compositionally biased region" description="Polar residues" evidence="1">
    <location>
        <begin position="186"/>
        <end position="204"/>
    </location>
</feature>
<dbReference type="Pfam" id="PF20149">
    <property type="entry name" value="DUF6532"/>
    <property type="match status" value="1"/>
</dbReference>
<dbReference type="OrthoDB" id="3067342at2759"/>
<accession>A0A9P6L813</accession>
<dbReference type="Proteomes" id="UP000736335">
    <property type="component" value="Unassembled WGS sequence"/>
</dbReference>
<feature type="region of interest" description="Disordered" evidence="1">
    <location>
        <begin position="286"/>
        <end position="325"/>
    </location>
</feature>
<evidence type="ECO:0000256" key="1">
    <source>
        <dbReference type="SAM" id="MobiDB-lite"/>
    </source>
</evidence>